<dbReference type="SMART" id="SM00432">
    <property type="entry name" value="MADS"/>
    <property type="match status" value="1"/>
</dbReference>
<name>A0A9W8L3R0_9FUNG</name>
<keyword evidence="5" id="KW-0804">Transcription</keyword>
<dbReference type="SUPFAM" id="SSF56553">
    <property type="entry name" value="Insert subdomain of RNA polymerase alpha subunit"/>
    <property type="match status" value="1"/>
</dbReference>
<dbReference type="PANTHER" id="PTHR11800">
    <property type="entry name" value="DNA-DIRECTED RNA POLYMERASE"/>
    <property type="match status" value="1"/>
</dbReference>
<evidence type="ECO:0000256" key="4">
    <source>
        <dbReference type="ARBA" id="ARBA00023125"/>
    </source>
</evidence>
<dbReference type="FunFam" id="2.170.120.12:FF:000002">
    <property type="entry name" value="DNA-directed RNA polymerase II subunit RPB3"/>
    <property type="match status" value="1"/>
</dbReference>
<dbReference type="InterPro" id="IPR036879">
    <property type="entry name" value="TF_MADSbox_sf"/>
</dbReference>
<gene>
    <name evidence="11" type="primary">rpb3</name>
    <name evidence="11" type="ORF">IWW39_004011</name>
</gene>
<dbReference type="GO" id="GO:0005665">
    <property type="term" value="C:RNA polymerase II, core complex"/>
    <property type="evidence" value="ECO:0007669"/>
    <property type="project" value="TreeGrafter"/>
</dbReference>
<feature type="compositionally biased region" description="Basic and acidic residues" evidence="9">
    <location>
        <begin position="352"/>
        <end position="365"/>
    </location>
</feature>
<dbReference type="PANTHER" id="PTHR11800:SF2">
    <property type="entry name" value="DNA-DIRECTED RNA POLYMERASE II SUBUNIT RPB3"/>
    <property type="match status" value="1"/>
</dbReference>
<feature type="domain" description="MADS-box" evidence="10">
    <location>
        <begin position="273"/>
        <end position="333"/>
    </location>
</feature>
<dbReference type="InterPro" id="IPR050518">
    <property type="entry name" value="Rpo3/RPB3_RNA_Pol_subunit"/>
</dbReference>
<evidence type="ECO:0000256" key="8">
    <source>
        <dbReference type="ARBA" id="ARBA00072506"/>
    </source>
</evidence>
<dbReference type="PROSITE" id="PS50066">
    <property type="entry name" value="MADS_BOX_2"/>
    <property type="match status" value="1"/>
</dbReference>
<evidence type="ECO:0000256" key="9">
    <source>
        <dbReference type="SAM" id="MobiDB-lite"/>
    </source>
</evidence>
<evidence type="ECO:0000256" key="2">
    <source>
        <dbReference type="ARBA" id="ARBA00022478"/>
    </source>
</evidence>
<evidence type="ECO:0000256" key="7">
    <source>
        <dbReference type="ARBA" id="ARBA00025804"/>
    </source>
</evidence>
<dbReference type="EMBL" id="JANBTX010000132">
    <property type="protein sequence ID" value="KAJ2685848.1"/>
    <property type="molecule type" value="Genomic_DNA"/>
</dbReference>
<dbReference type="GO" id="GO:0045944">
    <property type="term" value="P:positive regulation of transcription by RNA polymerase II"/>
    <property type="evidence" value="ECO:0007669"/>
    <property type="project" value="UniProtKB-ARBA"/>
</dbReference>
<evidence type="ECO:0000256" key="1">
    <source>
        <dbReference type="ARBA" id="ARBA00004123"/>
    </source>
</evidence>
<protein>
    <recommendedName>
        <fullName evidence="8">DNA-directed RNA polymerase II subunit RPB3</fullName>
    </recommendedName>
</protein>
<evidence type="ECO:0000256" key="5">
    <source>
        <dbReference type="ARBA" id="ARBA00023163"/>
    </source>
</evidence>
<feature type="compositionally biased region" description="Basic and acidic residues" evidence="9">
    <location>
        <begin position="783"/>
        <end position="793"/>
    </location>
</feature>
<evidence type="ECO:0000313" key="12">
    <source>
        <dbReference type="Proteomes" id="UP001151516"/>
    </source>
</evidence>
<organism evidence="11 12">
    <name type="scientific">Coemansia spiralis</name>
    <dbReference type="NCBI Taxonomy" id="417178"/>
    <lineage>
        <taxon>Eukaryota</taxon>
        <taxon>Fungi</taxon>
        <taxon>Fungi incertae sedis</taxon>
        <taxon>Zoopagomycota</taxon>
        <taxon>Kickxellomycotina</taxon>
        <taxon>Kickxellomycetes</taxon>
        <taxon>Kickxellales</taxon>
        <taxon>Kickxellaceae</taxon>
        <taxon>Coemansia</taxon>
    </lineage>
</organism>
<comment type="similarity">
    <text evidence="7">Belongs to the archaeal Rpo3/eukaryotic RPB3 RNA polymerase subunit family.</text>
</comment>
<keyword evidence="6" id="KW-0539">Nucleus</keyword>
<feature type="region of interest" description="Disordered" evidence="9">
    <location>
        <begin position="745"/>
        <end position="806"/>
    </location>
</feature>
<keyword evidence="2" id="KW-0240">DNA-directed RNA polymerase</keyword>
<dbReference type="InterPro" id="IPR036643">
    <property type="entry name" value="RNApol_insert_sf"/>
</dbReference>
<accession>A0A9W8L3R0</accession>
<dbReference type="NCBIfam" id="NF001988">
    <property type="entry name" value="PRK00783.1"/>
    <property type="match status" value="1"/>
</dbReference>
<feature type="compositionally biased region" description="Acidic residues" evidence="9">
    <location>
        <begin position="745"/>
        <end position="782"/>
    </location>
</feature>
<dbReference type="GO" id="GO:0046983">
    <property type="term" value="F:protein dimerization activity"/>
    <property type="evidence" value="ECO:0007669"/>
    <property type="project" value="InterPro"/>
</dbReference>
<keyword evidence="12" id="KW-1185">Reference proteome</keyword>
<dbReference type="CDD" id="cd07031">
    <property type="entry name" value="RNAP_II_RPB3"/>
    <property type="match status" value="1"/>
</dbReference>
<dbReference type="Proteomes" id="UP001151516">
    <property type="component" value="Unassembled WGS sequence"/>
</dbReference>
<comment type="subcellular location">
    <subcellularLocation>
        <location evidence="1">Nucleus</location>
    </subcellularLocation>
</comment>
<dbReference type="SMART" id="SM00662">
    <property type="entry name" value="RPOLD"/>
    <property type="match status" value="1"/>
</dbReference>
<keyword evidence="3" id="KW-0805">Transcription regulation</keyword>
<dbReference type="PRINTS" id="PR00404">
    <property type="entry name" value="MADSDOMAIN"/>
</dbReference>
<dbReference type="Pfam" id="PF00319">
    <property type="entry name" value="SRF-TF"/>
    <property type="match status" value="1"/>
</dbReference>
<reference evidence="11" key="1">
    <citation type="submission" date="2022-07" db="EMBL/GenBank/DDBJ databases">
        <title>Phylogenomic reconstructions and comparative analyses of Kickxellomycotina fungi.</title>
        <authorList>
            <person name="Reynolds N.K."/>
            <person name="Stajich J.E."/>
            <person name="Barry K."/>
            <person name="Grigoriev I.V."/>
            <person name="Crous P."/>
            <person name="Smith M.E."/>
        </authorList>
    </citation>
    <scope>NUCLEOTIDE SEQUENCE</scope>
    <source>
        <strain evidence="11">CBS 109367</strain>
    </source>
</reference>
<dbReference type="PROSITE" id="PS00446">
    <property type="entry name" value="RNA_POL_D_30KD"/>
    <property type="match status" value="1"/>
</dbReference>
<dbReference type="Pfam" id="PF01193">
    <property type="entry name" value="RNA_pol_L"/>
    <property type="match status" value="1"/>
</dbReference>
<dbReference type="GO" id="GO:0003899">
    <property type="term" value="F:DNA-directed RNA polymerase activity"/>
    <property type="evidence" value="ECO:0007669"/>
    <property type="project" value="InterPro"/>
</dbReference>
<dbReference type="InterPro" id="IPR002100">
    <property type="entry name" value="TF_MADSbox"/>
</dbReference>
<dbReference type="AlphaFoldDB" id="A0A9W8L3R0"/>
<dbReference type="GO" id="GO:0006366">
    <property type="term" value="P:transcription by RNA polymerase II"/>
    <property type="evidence" value="ECO:0007669"/>
    <property type="project" value="TreeGrafter"/>
</dbReference>
<feature type="region of interest" description="Disordered" evidence="9">
    <location>
        <begin position="352"/>
        <end position="371"/>
    </location>
</feature>
<dbReference type="Pfam" id="PF01000">
    <property type="entry name" value="RNA_pol_A_bac"/>
    <property type="match status" value="1"/>
</dbReference>
<proteinExistence type="inferred from homology"/>
<dbReference type="InterPro" id="IPR011262">
    <property type="entry name" value="DNA-dir_RNA_pol_insert"/>
</dbReference>
<dbReference type="InterPro" id="IPR036603">
    <property type="entry name" value="RBP11-like"/>
</dbReference>
<evidence type="ECO:0000313" key="11">
    <source>
        <dbReference type="EMBL" id="KAJ2685848.1"/>
    </source>
</evidence>
<evidence type="ECO:0000256" key="3">
    <source>
        <dbReference type="ARBA" id="ARBA00023015"/>
    </source>
</evidence>
<sequence length="984" mass="106016">MDGHVNDPNGPRIRIRNLDSNSIDFVLSNTHLSVANSLRRTMIAEVPTMAIDLVEFHDNTSMLVDEYLAHRLGMVPLTSHTVDEFKLTRDCTCTDYCKECSVEFNLHVKCTEEGTRTVYSTELISSNKDVSPVTEGPDDKGIILLKLRKGQEINIHCIAKKGVAKEHAKWSPCAAVGFEYDPHNNLRHLDYWFEKSVKDEWPLSKNAEEEMENDPDAPFDFKAEPTTFYFNVETVGSLKPQSLVYMATRVLQEKLGGLQLALDEDQNPESNAMDDAEPWIREIENSRQRTVTFARRRAGLIKKAHELSVLCGVRIAIVMFDAKNASHVYASSGNPDDLIAKYLNKQFLTNESRKRKDDAGAKDDNSGGTYGFDNNGSFIRRRLAVVNEYKVTSDGPSSGNLHVKYTKQYHNPNATSAHHGSSGCQSSAQQLSEPAATPLQTPTIAFAPSIGGTIADLQRTAVNDLVRAPVPVRSISLLKHGLLAYAPSVADVVQHEMSVAGGSGTNRPMSAIELGMQSGNVPKGADNLMMACRDLSTLSLLSHHHPNVNNGANGGFAPGCAPNMLGLVDPSMQLCGYASPAIANGQVGSKSRRPSKADANNGDDSGDVAEPRAKRPKSLSFAGPDHKLALANGKHPVGLAYSKVIPPIKPAGSSIDESAASDHAGINQSLVESFLANPGVSELLQSTWQNGSIVGPHPAFLLQSLNPSMSGGDYNAATQGVCAMDVEDKQGHLAGSSDVYTDDYESEHEYDDDHNSDDDDDGEDGDTDDDDDDEGGDDEEDESGHVEGDDKQSKSNKISQSSKYGQFSDSIESVATKVHPSSTSSEHGEYYAQPPFDAQSMAHTLHGLNMAHGHPSMFEATSLGSLQHHGPAADMPYALTYTNATHAPPMAVDPNGSIRFLAANPLLLNCNGANQQPLPPHFHSLEAAMASAFDYAGNIPSVYLADGSHQIMSPNSLGNGRTLGGQQCGFSGDMPFVASDGKVF</sequence>
<dbReference type="SUPFAM" id="SSF55455">
    <property type="entry name" value="SRF-like"/>
    <property type="match status" value="1"/>
</dbReference>
<dbReference type="HAMAP" id="MF_00320">
    <property type="entry name" value="RNApol_arch_Rpo3"/>
    <property type="match status" value="1"/>
</dbReference>
<evidence type="ECO:0000259" key="10">
    <source>
        <dbReference type="PROSITE" id="PS50066"/>
    </source>
</evidence>
<evidence type="ECO:0000256" key="6">
    <source>
        <dbReference type="ARBA" id="ARBA00023242"/>
    </source>
</evidence>
<dbReference type="OrthoDB" id="270173at2759"/>
<comment type="caution">
    <text evidence="11">The sequence shown here is derived from an EMBL/GenBank/DDBJ whole genome shotgun (WGS) entry which is preliminary data.</text>
</comment>
<dbReference type="Gene3D" id="3.40.1810.10">
    <property type="entry name" value="Transcription factor, MADS-box"/>
    <property type="match status" value="1"/>
</dbReference>
<dbReference type="InterPro" id="IPR011263">
    <property type="entry name" value="DNA-dir_RNA_pol_RpoA/D/Rpb3"/>
</dbReference>
<dbReference type="GO" id="GO:0003677">
    <property type="term" value="F:DNA binding"/>
    <property type="evidence" value="ECO:0007669"/>
    <property type="project" value="UniProtKB-KW"/>
</dbReference>
<feature type="region of interest" description="Disordered" evidence="9">
    <location>
        <begin position="585"/>
        <end position="624"/>
    </location>
</feature>
<dbReference type="Gene3D" id="2.170.120.12">
    <property type="entry name" value="DNA-directed RNA polymerase, insert domain"/>
    <property type="match status" value="1"/>
</dbReference>
<dbReference type="InterPro" id="IPR022842">
    <property type="entry name" value="RNAP_Rpo3/Rpb3/RPAC1"/>
</dbReference>
<dbReference type="InterPro" id="IPR001514">
    <property type="entry name" value="DNA-dir_RNA_pol_30-40kDasu_CS"/>
</dbReference>
<keyword evidence="4" id="KW-0238">DNA-binding</keyword>
<feature type="region of interest" description="Disordered" evidence="9">
    <location>
        <begin position="411"/>
        <end position="436"/>
    </location>
</feature>
<dbReference type="Gene3D" id="3.30.1360.10">
    <property type="entry name" value="RNA polymerase, RBP11-like subunit"/>
    <property type="match status" value="1"/>
</dbReference>
<dbReference type="SUPFAM" id="SSF55257">
    <property type="entry name" value="RBP11-like subunits of RNA polymerase"/>
    <property type="match status" value="1"/>
</dbReference>